<feature type="non-terminal residue" evidence="4">
    <location>
        <position position="123"/>
    </location>
</feature>
<gene>
    <name evidence="4" type="ORF">C7C56_011455</name>
</gene>
<sequence>MALPVILIVDDVLENVRLLKNLLDDFGQIVFARDGLMALAQAERHKPDIVLLDVMMPGMDGYETCRRLKSQAATREIPVLFVTGADGESDEAKGLAAGAIDYITKPFAPAIVRARVQNHLALV</sequence>
<dbReference type="SUPFAM" id="SSF52172">
    <property type="entry name" value="CheY-like"/>
    <property type="match status" value="1"/>
</dbReference>
<dbReference type="SMART" id="SM00448">
    <property type="entry name" value="REC"/>
    <property type="match status" value="1"/>
</dbReference>
<name>A0A2U2HM50_9BURK</name>
<dbReference type="InterPro" id="IPR011006">
    <property type="entry name" value="CheY-like_superfamily"/>
</dbReference>
<dbReference type="Pfam" id="PF00072">
    <property type="entry name" value="Response_reg"/>
    <property type="match status" value="1"/>
</dbReference>
<dbReference type="GO" id="GO:0000160">
    <property type="term" value="P:phosphorelay signal transduction system"/>
    <property type="evidence" value="ECO:0007669"/>
    <property type="project" value="InterPro"/>
</dbReference>
<evidence type="ECO:0000313" key="5">
    <source>
        <dbReference type="Proteomes" id="UP000241421"/>
    </source>
</evidence>
<keyword evidence="5" id="KW-1185">Reference proteome</keyword>
<dbReference type="PROSITE" id="PS50110">
    <property type="entry name" value="RESPONSE_REGULATORY"/>
    <property type="match status" value="1"/>
</dbReference>
<dbReference type="PANTHER" id="PTHR44591:SF3">
    <property type="entry name" value="RESPONSE REGULATORY DOMAIN-CONTAINING PROTEIN"/>
    <property type="match status" value="1"/>
</dbReference>
<accession>A0A2U2HM50</accession>
<dbReference type="InterPro" id="IPR050595">
    <property type="entry name" value="Bact_response_regulator"/>
</dbReference>
<dbReference type="AlphaFoldDB" id="A0A2U2HM50"/>
<dbReference type="PANTHER" id="PTHR44591">
    <property type="entry name" value="STRESS RESPONSE REGULATOR PROTEIN 1"/>
    <property type="match status" value="1"/>
</dbReference>
<reference evidence="4 5" key="1">
    <citation type="submission" date="2018-04" db="EMBL/GenBank/DDBJ databases">
        <title>Massilia violaceinigra sp. nov., a novel purple-pigmented bacterium isolated from Tianshan glacier, Xinjiang, China.</title>
        <authorList>
            <person name="Wang H."/>
        </authorList>
    </citation>
    <scope>NUCLEOTIDE SEQUENCE [LARGE SCALE GENOMIC DNA]</scope>
    <source>
        <strain evidence="4 5">B448-2</strain>
    </source>
</reference>
<feature type="domain" description="Response regulatory" evidence="3">
    <location>
        <begin position="5"/>
        <end position="120"/>
    </location>
</feature>
<dbReference type="Gene3D" id="3.40.50.2300">
    <property type="match status" value="1"/>
</dbReference>
<dbReference type="Proteomes" id="UP000241421">
    <property type="component" value="Unassembled WGS sequence"/>
</dbReference>
<evidence type="ECO:0000256" key="2">
    <source>
        <dbReference type="PROSITE-ProRule" id="PRU00169"/>
    </source>
</evidence>
<organism evidence="4 5">
    <name type="scientific">Massilia glaciei</name>
    <dbReference type="NCBI Taxonomy" id="1524097"/>
    <lineage>
        <taxon>Bacteria</taxon>
        <taxon>Pseudomonadati</taxon>
        <taxon>Pseudomonadota</taxon>
        <taxon>Betaproteobacteria</taxon>
        <taxon>Burkholderiales</taxon>
        <taxon>Oxalobacteraceae</taxon>
        <taxon>Telluria group</taxon>
        <taxon>Massilia</taxon>
    </lineage>
</organism>
<proteinExistence type="predicted"/>
<dbReference type="InterPro" id="IPR001789">
    <property type="entry name" value="Sig_transdc_resp-reg_receiver"/>
</dbReference>
<dbReference type="OrthoDB" id="9800897at2"/>
<evidence type="ECO:0000313" key="4">
    <source>
        <dbReference type="EMBL" id="PWF48512.1"/>
    </source>
</evidence>
<comment type="caution">
    <text evidence="4">The sequence shown here is derived from an EMBL/GenBank/DDBJ whole genome shotgun (WGS) entry which is preliminary data.</text>
</comment>
<protein>
    <submittedName>
        <fullName evidence="4">Two-component system response regulator</fullName>
    </submittedName>
</protein>
<dbReference type="EMBL" id="PXWF02000183">
    <property type="protein sequence ID" value="PWF48512.1"/>
    <property type="molecule type" value="Genomic_DNA"/>
</dbReference>
<feature type="modified residue" description="4-aspartylphosphate" evidence="2">
    <location>
        <position position="53"/>
    </location>
</feature>
<keyword evidence="1 2" id="KW-0597">Phosphoprotein</keyword>
<dbReference type="RefSeq" id="WP_146204432.1">
    <property type="nucleotide sequence ID" value="NZ_PXWF02000183.1"/>
</dbReference>
<evidence type="ECO:0000259" key="3">
    <source>
        <dbReference type="PROSITE" id="PS50110"/>
    </source>
</evidence>
<evidence type="ECO:0000256" key="1">
    <source>
        <dbReference type="ARBA" id="ARBA00022553"/>
    </source>
</evidence>